<reference evidence="5" key="1">
    <citation type="submission" date="2020-08" db="EMBL/GenBank/DDBJ databases">
        <title>Lacibacter sp. S13-6-6 genome sequencing.</title>
        <authorList>
            <person name="Jin L."/>
        </authorList>
    </citation>
    <scope>NUCLEOTIDE SEQUENCE [LARGE SCALE GENOMIC DNA]</scope>
    <source>
        <strain evidence="5">S13-6-6</strain>
    </source>
</reference>
<dbReference type="PANTHER" id="PTHR46401:SF2">
    <property type="entry name" value="GLYCOSYLTRANSFERASE WBBK-RELATED"/>
    <property type="match status" value="1"/>
</dbReference>
<feature type="domain" description="Glycosyltransferase subfamily 4-like N-terminal" evidence="3">
    <location>
        <begin position="71"/>
        <end position="167"/>
    </location>
</feature>
<dbReference type="SUPFAM" id="SSF53756">
    <property type="entry name" value="UDP-Glycosyltransferase/glycogen phosphorylase"/>
    <property type="match status" value="1"/>
</dbReference>
<dbReference type="Pfam" id="PF00534">
    <property type="entry name" value="Glycos_transf_1"/>
    <property type="match status" value="1"/>
</dbReference>
<keyword evidence="5" id="KW-1185">Reference proteome</keyword>
<dbReference type="EMBL" id="CP060007">
    <property type="protein sequence ID" value="QNA44975.1"/>
    <property type="molecule type" value="Genomic_DNA"/>
</dbReference>
<dbReference type="Proteomes" id="UP000515344">
    <property type="component" value="Chromosome"/>
</dbReference>
<dbReference type="InterPro" id="IPR028098">
    <property type="entry name" value="Glyco_trans_4-like_N"/>
</dbReference>
<evidence type="ECO:0000259" key="2">
    <source>
        <dbReference type="Pfam" id="PF00534"/>
    </source>
</evidence>
<sequence>MQKKKISFFVLTAFSHMGGIEKFNRAFMKGLADLSSTLHLKSTLGGMYDHSVDKHYVDQQTYHAFKGKKLQFVLWAIKQSLQQDVIVLGHLNLAPIAVLLKMIAPKKKLIIICHGVEVFEPVSGFKKKALQQADHVLAVSSFTKDKLVTKQGLSNEKIMVFPNTIDPFFNFPVDFAKPGYLQQRYGIAAHEKVILTLTRLNSNEGYKGYDTLVTVLPELLKQNIPFKYILAGKADATELQRMNTLIKSLGLEQQVMMPGFIADKEITDHYLLADVFVMPSKGEGFGIVYTEAMACGLPVIAGNKDGSTEALQFGELGTLIDPDSADELKEALVKVLHEQHEPLQVQQRMLEYFSFEKFKERLKTVLEGV</sequence>
<dbReference type="RefSeq" id="WP_182803627.1">
    <property type="nucleotide sequence ID" value="NZ_CP060007.1"/>
</dbReference>
<evidence type="ECO:0000256" key="1">
    <source>
        <dbReference type="ARBA" id="ARBA00022679"/>
    </source>
</evidence>
<proteinExistence type="predicted"/>
<keyword evidence="1" id="KW-0808">Transferase</keyword>
<dbReference type="Pfam" id="PF13439">
    <property type="entry name" value="Glyco_transf_4"/>
    <property type="match status" value="1"/>
</dbReference>
<dbReference type="InterPro" id="IPR001296">
    <property type="entry name" value="Glyco_trans_1"/>
</dbReference>
<dbReference type="KEGG" id="lacs:H4075_01930"/>
<dbReference type="PANTHER" id="PTHR46401">
    <property type="entry name" value="GLYCOSYLTRANSFERASE WBBK-RELATED"/>
    <property type="match status" value="1"/>
</dbReference>
<evidence type="ECO:0000313" key="4">
    <source>
        <dbReference type="EMBL" id="QNA44975.1"/>
    </source>
</evidence>
<evidence type="ECO:0000313" key="5">
    <source>
        <dbReference type="Proteomes" id="UP000515344"/>
    </source>
</evidence>
<dbReference type="Gene3D" id="3.40.50.2000">
    <property type="entry name" value="Glycogen Phosphorylase B"/>
    <property type="match status" value="2"/>
</dbReference>
<name>A0A7G5XHM2_9BACT</name>
<dbReference type="GO" id="GO:0009103">
    <property type="term" value="P:lipopolysaccharide biosynthetic process"/>
    <property type="evidence" value="ECO:0007669"/>
    <property type="project" value="TreeGrafter"/>
</dbReference>
<dbReference type="GO" id="GO:0016757">
    <property type="term" value="F:glycosyltransferase activity"/>
    <property type="evidence" value="ECO:0007669"/>
    <property type="project" value="InterPro"/>
</dbReference>
<feature type="domain" description="Glycosyl transferase family 1" evidence="2">
    <location>
        <begin position="183"/>
        <end position="343"/>
    </location>
</feature>
<dbReference type="AlphaFoldDB" id="A0A7G5XHM2"/>
<evidence type="ECO:0000259" key="3">
    <source>
        <dbReference type="Pfam" id="PF13439"/>
    </source>
</evidence>
<organism evidence="4 5">
    <name type="scientific">Lacibacter sediminis</name>
    <dbReference type="NCBI Taxonomy" id="2760713"/>
    <lineage>
        <taxon>Bacteria</taxon>
        <taxon>Pseudomonadati</taxon>
        <taxon>Bacteroidota</taxon>
        <taxon>Chitinophagia</taxon>
        <taxon>Chitinophagales</taxon>
        <taxon>Chitinophagaceae</taxon>
        <taxon>Lacibacter</taxon>
    </lineage>
</organism>
<dbReference type="CDD" id="cd03801">
    <property type="entry name" value="GT4_PimA-like"/>
    <property type="match status" value="1"/>
</dbReference>
<gene>
    <name evidence="4" type="ORF">H4075_01930</name>
</gene>
<accession>A0A7G5XHM2</accession>
<protein>
    <submittedName>
        <fullName evidence="4">Glycosyltransferase family 4 protein</fullName>
    </submittedName>
</protein>